<sequence>MSRYYNGYLWHQYIDDSDDSAAGDEMSKTRTGTELGPPMPEGPNDDGGTADTENETYDGTLVPTGGNWPGAPYGYTPTPPQGFTVGVLGYTGPPFLNRQNLDSTLNDTIAAVPSVTSHAPSGIGWITPTAWASAVWDGTPYNVTGKTKAQICNWVFPTSNTMRGLRQLYEAAPPFANPRYPKSWEVDLWNVKVLNHFRALFGIGPIQPSYRLYNEAAWATERRWTTKWNAYGATSALTYGPCPNANPHCGATFIPGIGDQNHYLLPAGSPAPPAGTSVSSMVRESTNEALGGVNTNIPWSIKLARAISVFLCYEGLVGHTGPFLRRQKVGLNFYDIGDGTTQIRFKFGGTYTAFAGS</sequence>
<proteinExistence type="predicted"/>
<evidence type="ECO:0000256" key="1">
    <source>
        <dbReference type="SAM" id="MobiDB-lite"/>
    </source>
</evidence>
<organism evidence="2">
    <name type="scientific">Cygnus columbianus CRESS-DNA-virus sp</name>
    <dbReference type="NCBI Taxonomy" id="2815027"/>
    <lineage>
        <taxon>Viruses</taxon>
        <taxon>Monodnaviria</taxon>
        <taxon>Shotokuvirae</taxon>
        <taxon>Cressdnaviricota</taxon>
    </lineage>
</organism>
<feature type="region of interest" description="Disordered" evidence="1">
    <location>
        <begin position="17"/>
        <end position="59"/>
    </location>
</feature>
<accession>A0A8A4XC57</accession>
<dbReference type="EMBL" id="MW182744">
    <property type="protein sequence ID" value="QTE03344.1"/>
    <property type="molecule type" value="Genomic_DNA"/>
</dbReference>
<evidence type="ECO:0000313" key="2">
    <source>
        <dbReference type="EMBL" id="QTE03344.1"/>
    </source>
</evidence>
<reference evidence="2" key="1">
    <citation type="submission" date="2020-10" db="EMBL/GenBank/DDBJ databases">
        <title>CRESS DNA virus dark matter in the feces of wild birds.</title>
        <authorList>
            <person name="Yang S."/>
            <person name="Zhang W."/>
        </authorList>
    </citation>
    <scope>NUCLEOTIDE SEQUENCE</scope>
    <source>
        <strain evidence="2">Swn66usv2</strain>
    </source>
</reference>
<protein>
    <submittedName>
        <fullName evidence="2">Uncharacterized protein</fullName>
    </submittedName>
</protein>
<name>A0A8A4XC57_9VIRU</name>